<dbReference type="InterPro" id="IPR003447">
    <property type="entry name" value="FEMABX"/>
</dbReference>
<dbReference type="GO" id="GO:0016747">
    <property type="term" value="F:acyltransferase activity, transferring groups other than amino-acyl groups"/>
    <property type="evidence" value="ECO:0007669"/>
    <property type="project" value="InterPro"/>
</dbReference>
<evidence type="ECO:0000256" key="4">
    <source>
        <dbReference type="ARBA" id="ARBA00022984"/>
    </source>
</evidence>
<feature type="domain" description="N-acetyltransferase" evidence="7">
    <location>
        <begin position="91"/>
        <end position="260"/>
    </location>
</feature>
<feature type="non-terminal residue" evidence="8">
    <location>
        <position position="267"/>
    </location>
</feature>
<keyword evidence="4" id="KW-0573">Peptidoglycan synthesis</keyword>
<keyword evidence="5" id="KW-0012">Acyltransferase</keyword>
<gene>
    <name evidence="8" type="ORF">S01H1_39881</name>
</gene>
<dbReference type="GO" id="GO:0009252">
    <property type="term" value="P:peptidoglycan biosynthetic process"/>
    <property type="evidence" value="ECO:0007669"/>
    <property type="project" value="UniProtKB-KW"/>
</dbReference>
<evidence type="ECO:0000256" key="6">
    <source>
        <dbReference type="ARBA" id="ARBA00023316"/>
    </source>
</evidence>
<feature type="non-terminal residue" evidence="8">
    <location>
        <position position="1"/>
    </location>
</feature>
<dbReference type="EMBL" id="BARS01025212">
    <property type="protein sequence ID" value="GAG01642.1"/>
    <property type="molecule type" value="Genomic_DNA"/>
</dbReference>
<comment type="similarity">
    <text evidence="1">Belongs to the FemABX family.</text>
</comment>
<evidence type="ECO:0000256" key="1">
    <source>
        <dbReference type="ARBA" id="ARBA00009943"/>
    </source>
</evidence>
<keyword evidence="2" id="KW-0808">Transferase</keyword>
<dbReference type="InterPro" id="IPR000182">
    <property type="entry name" value="GNAT_dom"/>
</dbReference>
<dbReference type="InterPro" id="IPR016181">
    <property type="entry name" value="Acyl_CoA_acyltransferase"/>
</dbReference>
<organism evidence="8">
    <name type="scientific">marine sediment metagenome</name>
    <dbReference type="NCBI Taxonomy" id="412755"/>
    <lineage>
        <taxon>unclassified sequences</taxon>
        <taxon>metagenomes</taxon>
        <taxon>ecological metagenomes</taxon>
    </lineage>
</organism>
<dbReference type="InterPro" id="IPR050644">
    <property type="entry name" value="PG_Glycine_Bridge_Synth"/>
</dbReference>
<dbReference type="Gene3D" id="3.40.630.30">
    <property type="match status" value="1"/>
</dbReference>
<reference evidence="8" key="1">
    <citation type="journal article" date="2014" name="Front. Microbiol.">
        <title>High frequency of phylogenetically diverse reductive dehalogenase-homologous genes in deep subseafloor sedimentary metagenomes.</title>
        <authorList>
            <person name="Kawai M."/>
            <person name="Futagami T."/>
            <person name="Toyoda A."/>
            <person name="Takaki Y."/>
            <person name="Nishi S."/>
            <person name="Hori S."/>
            <person name="Arai W."/>
            <person name="Tsubouchi T."/>
            <person name="Morono Y."/>
            <person name="Uchiyama I."/>
            <person name="Ito T."/>
            <person name="Fujiyama A."/>
            <person name="Inagaki F."/>
            <person name="Takami H."/>
        </authorList>
    </citation>
    <scope>NUCLEOTIDE SEQUENCE</scope>
    <source>
        <strain evidence="8">Expedition CK06-06</strain>
    </source>
</reference>
<accession>X0UQX3</accession>
<keyword evidence="6" id="KW-0961">Cell wall biogenesis/degradation</keyword>
<comment type="caution">
    <text evidence="8">The sequence shown here is derived from an EMBL/GenBank/DDBJ whole genome shotgun (WGS) entry which is preliminary data.</text>
</comment>
<dbReference type="GO" id="GO:0016755">
    <property type="term" value="F:aminoacyltransferase activity"/>
    <property type="evidence" value="ECO:0007669"/>
    <property type="project" value="InterPro"/>
</dbReference>
<evidence type="ECO:0000256" key="2">
    <source>
        <dbReference type="ARBA" id="ARBA00022679"/>
    </source>
</evidence>
<name>X0UQX3_9ZZZZ</name>
<dbReference type="PROSITE" id="PS51186">
    <property type="entry name" value="GNAT"/>
    <property type="match status" value="1"/>
</dbReference>
<dbReference type="PROSITE" id="PS51191">
    <property type="entry name" value="FEMABX"/>
    <property type="match status" value="1"/>
</dbReference>
<dbReference type="PANTHER" id="PTHR36174">
    <property type="entry name" value="LIPID II:GLYCINE GLYCYLTRANSFERASE"/>
    <property type="match status" value="1"/>
</dbReference>
<evidence type="ECO:0000256" key="5">
    <source>
        <dbReference type="ARBA" id="ARBA00023315"/>
    </source>
</evidence>
<proteinExistence type="inferred from homology"/>
<dbReference type="SUPFAM" id="SSF55729">
    <property type="entry name" value="Acyl-CoA N-acyltransferases (Nat)"/>
    <property type="match status" value="2"/>
</dbReference>
<dbReference type="Pfam" id="PF02388">
    <property type="entry name" value="FemAB"/>
    <property type="match status" value="2"/>
</dbReference>
<keyword evidence="3" id="KW-0133">Cell shape</keyword>
<dbReference type="AlphaFoldDB" id="X0UQX3"/>
<dbReference type="GO" id="GO:0071555">
    <property type="term" value="P:cell wall organization"/>
    <property type="evidence" value="ECO:0007669"/>
    <property type="project" value="UniProtKB-KW"/>
</dbReference>
<evidence type="ECO:0000259" key="7">
    <source>
        <dbReference type="PROSITE" id="PS51186"/>
    </source>
</evidence>
<sequence>DWNDAEQVRPLLEAIAAVARRHRAVALKIEPDLPDDSQLAARLAGYGFRPGHTVQPRSTIVVDLTPEPGTILARMKSKWRYNVRLAARKGLTVREGTEVDLPAFQQLMEETGQRDRFAVHSFDYHTTAYRFFVPAGQAVWLLAEYESKLLAGIVVFGFGDKAWYFWGASCGQHRNLMPNHALQWAAMRWARERGCRTYDLWGIPDEVGADPAAHEDPESWGTGGLWGVYRFKRGFGGRIVRTIGAWDLVYSAVGYRLYRTAVALRQR</sequence>
<protein>
    <recommendedName>
        <fullName evidence="7">N-acetyltransferase domain-containing protein</fullName>
    </recommendedName>
</protein>
<dbReference type="PANTHER" id="PTHR36174:SF1">
    <property type="entry name" value="LIPID II:GLYCINE GLYCYLTRANSFERASE"/>
    <property type="match status" value="1"/>
</dbReference>
<dbReference type="GO" id="GO:0008360">
    <property type="term" value="P:regulation of cell shape"/>
    <property type="evidence" value="ECO:0007669"/>
    <property type="project" value="UniProtKB-KW"/>
</dbReference>
<evidence type="ECO:0000313" key="8">
    <source>
        <dbReference type="EMBL" id="GAG01642.1"/>
    </source>
</evidence>
<evidence type="ECO:0000256" key="3">
    <source>
        <dbReference type="ARBA" id="ARBA00022960"/>
    </source>
</evidence>